<dbReference type="AlphaFoldDB" id="A0AAD8B794"/>
<feature type="region of interest" description="Disordered" evidence="1">
    <location>
        <begin position="63"/>
        <end position="82"/>
    </location>
</feature>
<keyword evidence="3" id="KW-1185">Reference proteome</keyword>
<evidence type="ECO:0000256" key="1">
    <source>
        <dbReference type="SAM" id="MobiDB-lite"/>
    </source>
</evidence>
<sequence>MKRRQKNHWIPTCHVTFAMVARRQRLCVSCFIESHLYAVSRPDPSSASSPSLRLKKQNLTLSKSAGWKTSQQKTTTFDGKFQ</sequence>
<evidence type="ECO:0000313" key="3">
    <source>
        <dbReference type="Proteomes" id="UP001233172"/>
    </source>
</evidence>
<accession>A0AAD8B794</accession>
<evidence type="ECO:0000313" key="2">
    <source>
        <dbReference type="EMBL" id="KAK0048015.1"/>
    </source>
</evidence>
<dbReference type="Proteomes" id="UP001233172">
    <property type="component" value="Unassembled WGS sequence"/>
</dbReference>
<organism evidence="2 3">
    <name type="scientific">Biomphalaria pfeifferi</name>
    <name type="common">Bloodfluke planorb</name>
    <name type="synonym">Freshwater snail</name>
    <dbReference type="NCBI Taxonomy" id="112525"/>
    <lineage>
        <taxon>Eukaryota</taxon>
        <taxon>Metazoa</taxon>
        <taxon>Spiralia</taxon>
        <taxon>Lophotrochozoa</taxon>
        <taxon>Mollusca</taxon>
        <taxon>Gastropoda</taxon>
        <taxon>Heterobranchia</taxon>
        <taxon>Euthyneura</taxon>
        <taxon>Panpulmonata</taxon>
        <taxon>Hygrophila</taxon>
        <taxon>Lymnaeoidea</taxon>
        <taxon>Planorbidae</taxon>
        <taxon>Biomphalaria</taxon>
    </lineage>
</organism>
<feature type="non-terminal residue" evidence="2">
    <location>
        <position position="82"/>
    </location>
</feature>
<dbReference type="EMBL" id="JASAOG010000143">
    <property type="protein sequence ID" value="KAK0048015.1"/>
    <property type="molecule type" value="Genomic_DNA"/>
</dbReference>
<reference evidence="2" key="1">
    <citation type="journal article" date="2023" name="PLoS Negl. Trop. Dis.">
        <title>A genome sequence for Biomphalaria pfeifferi, the major vector snail for the human-infecting parasite Schistosoma mansoni.</title>
        <authorList>
            <person name="Bu L."/>
            <person name="Lu L."/>
            <person name="Laidemitt M.R."/>
            <person name="Zhang S.M."/>
            <person name="Mutuku M."/>
            <person name="Mkoji G."/>
            <person name="Steinauer M."/>
            <person name="Loker E.S."/>
        </authorList>
    </citation>
    <scope>NUCLEOTIDE SEQUENCE</scope>
    <source>
        <strain evidence="2">KasaAsao</strain>
    </source>
</reference>
<reference evidence="2" key="2">
    <citation type="submission" date="2023-04" db="EMBL/GenBank/DDBJ databases">
        <authorList>
            <person name="Bu L."/>
            <person name="Lu L."/>
            <person name="Laidemitt M.R."/>
            <person name="Zhang S.M."/>
            <person name="Mutuku M."/>
            <person name="Mkoji G."/>
            <person name="Steinauer M."/>
            <person name="Loker E.S."/>
        </authorList>
    </citation>
    <scope>NUCLEOTIDE SEQUENCE</scope>
    <source>
        <strain evidence="2">KasaAsao</strain>
        <tissue evidence="2">Whole Snail</tissue>
    </source>
</reference>
<gene>
    <name evidence="2" type="ORF">Bpfe_022632</name>
</gene>
<proteinExistence type="predicted"/>
<comment type="caution">
    <text evidence="2">The sequence shown here is derived from an EMBL/GenBank/DDBJ whole genome shotgun (WGS) entry which is preliminary data.</text>
</comment>
<name>A0AAD8B794_BIOPF</name>
<protein>
    <submittedName>
        <fullName evidence="2">Uncharacterized protein</fullName>
    </submittedName>
</protein>